<dbReference type="STRING" id="2594813.A0A395N041"/>
<evidence type="ECO:0000313" key="3">
    <source>
        <dbReference type="EMBL" id="RFN53511.1"/>
    </source>
</evidence>
<protein>
    <recommendedName>
        <fullName evidence="2">DUF6604 domain-containing protein</fullName>
    </recommendedName>
</protein>
<reference evidence="3 4" key="1">
    <citation type="journal article" date="2018" name="PLoS Pathog.">
        <title>Evolution of structural diversity of trichothecenes, a family of toxins produced by plant pathogenic and entomopathogenic fungi.</title>
        <authorList>
            <person name="Proctor R.H."/>
            <person name="McCormick S.P."/>
            <person name="Kim H.S."/>
            <person name="Cardoza R.E."/>
            <person name="Stanley A.M."/>
            <person name="Lindo L."/>
            <person name="Kelly A."/>
            <person name="Brown D.W."/>
            <person name="Lee T."/>
            <person name="Vaughan M.M."/>
            <person name="Alexander N.J."/>
            <person name="Busman M."/>
            <person name="Gutierrez S."/>
        </authorList>
    </citation>
    <scope>NUCLEOTIDE SEQUENCE [LARGE SCALE GENOMIC DNA]</scope>
    <source>
        <strain evidence="3 4">NRRL 13405</strain>
    </source>
</reference>
<dbReference type="PANTHER" id="PTHR38795:SF1">
    <property type="entry name" value="DUF6604 DOMAIN-CONTAINING PROTEIN"/>
    <property type="match status" value="1"/>
</dbReference>
<dbReference type="InterPro" id="IPR046539">
    <property type="entry name" value="DUF6604"/>
</dbReference>
<organism evidence="3 4">
    <name type="scientific">Fusarium flagelliforme</name>
    <dbReference type="NCBI Taxonomy" id="2675880"/>
    <lineage>
        <taxon>Eukaryota</taxon>
        <taxon>Fungi</taxon>
        <taxon>Dikarya</taxon>
        <taxon>Ascomycota</taxon>
        <taxon>Pezizomycotina</taxon>
        <taxon>Sordariomycetes</taxon>
        <taxon>Hypocreomycetidae</taxon>
        <taxon>Hypocreales</taxon>
        <taxon>Nectriaceae</taxon>
        <taxon>Fusarium</taxon>
        <taxon>Fusarium incarnatum-equiseti species complex</taxon>
    </lineage>
</organism>
<dbReference type="Proteomes" id="UP000265631">
    <property type="component" value="Unassembled WGS sequence"/>
</dbReference>
<dbReference type="EMBL" id="PXXK01000042">
    <property type="protein sequence ID" value="RFN53511.1"/>
    <property type="molecule type" value="Genomic_DNA"/>
</dbReference>
<proteinExistence type="predicted"/>
<feature type="domain" description="DUF6604" evidence="2">
    <location>
        <begin position="16"/>
        <end position="244"/>
    </location>
</feature>
<feature type="region of interest" description="Disordered" evidence="1">
    <location>
        <begin position="1"/>
        <end position="41"/>
    </location>
</feature>
<dbReference type="AlphaFoldDB" id="A0A395N041"/>
<name>A0A395N041_9HYPO</name>
<dbReference type="PANTHER" id="PTHR38795">
    <property type="entry name" value="DUF6604 DOMAIN-CONTAINING PROTEIN"/>
    <property type="match status" value="1"/>
</dbReference>
<dbReference type="Pfam" id="PF20253">
    <property type="entry name" value="DUF6604"/>
    <property type="match status" value="1"/>
</dbReference>
<sequence>MARFNSQRMRISRPSPAQHPSRAEAKKKAKAAPNKPTPQNQRLQYIIENKDFVPLAESISNYKNPSLAIPQAFFSTLNRVISVRNGFSKHLFRHNEKPGVKADAKHSYFVGTLEKVREILNPFSDSATSTSTSTDTVDRLTNQFDALEVYEPSEDFLNAPDIQRPEPTKKEEAIYEVDPSESLDEALIAFCMMCKDLAEVRKYILNLWLELVALENGGPKLDPGVLAVATNTAVEFGRSIAEDALSAFQKHGGTTAMGREYMLRTTSWEAGSDFNPYLKDTSTGHGLYDALYHCFHLTETTLLTLALVPWRGNTSIYPEGSFGVCELEIPWKSKTAEQKMIDHGVITTELCLIFAAQVNVDIHQVVGSYAERGLNTILNRNQDLKSHMNFQQGIKGPHWSSRDEKWLKATQEGFNWFLDDPLHKAKTMVVNNSRNRQEVLIHLERTKKWRILRRSPVIAGLALYYHRAEMHEAGLIVTNAWGSLILPGLLYCALRATQFAKIGWLDMSQLCAMFGEEQFVVDGEPDKLSDYAKRFMLQVGVSAAAFAKKKRRRGAKMGVEDFSRAGARFLTTQSEDKGEVKGKGKRTVPIVDQESRISPVGILSSLVMAMQGEVPEFAFGYLPMHQMSWNILRTIRTGCEPYLKETYGSDFTLKEWELPFMVGHILPLAEDGPINMLRTAGTRRMYELSGVNYVFSESQKRLFQSLTNPQGSESEKSDEYSDEYSDDEKFFGTRHVVNLDNGQSFSN</sequence>
<comment type="caution">
    <text evidence="3">The sequence shown here is derived from an EMBL/GenBank/DDBJ whole genome shotgun (WGS) entry which is preliminary data.</text>
</comment>
<accession>A0A395N041</accession>
<keyword evidence="4" id="KW-1185">Reference proteome</keyword>
<gene>
    <name evidence="3" type="ORF">FIE12Z_2336</name>
</gene>
<evidence type="ECO:0000259" key="2">
    <source>
        <dbReference type="Pfam" id="PF20253"/>
    </source>
</evidence>
<evidence type="ECO:0000256" key="1">
    <source>
        <dbReference type="SAM" id="MobiDB-lite"/>
    </source>
</evidence>
<evidence type="ECO:0000313" key="4">
    <source>
        <dbReference type="Proteomes" id="UP000265631"/>
    </source>
</evidence>